<dbReference type="Gene3D" id="1.25.40.10">
    <property type="entry name" value="Tetratricopeptide repeat domain"/>
    <property type="match status" value="2"/>
</dbReference>
<dbReference type="Pfam" id="PF12895">
    <property type="entry name" value="ANAPC3"/>
    <property type="match status" value="1"/>
</dbReference>
<dbReference type="SUPFAM" id="SSF48452">
    <property type="entry name" value="TPR-like"/>
    <property type="match status" value="2"/>
</dbReference>
<evidence type="ECO:0000313" key="1">
    <source>
        <dbReference type="EMBL" id="EEG76043.1"/>
    </source>
</evidence>
<dbReference type="EMBL" id="ACJM01000027">
    <property type="protein sequence ID" value="EEG76043.1"/>
    <property type="molecule type" value="Genomic_DNA"/>
</dbReference>
<dbReference type="OrthoDB" id="1723031at2"/>
<proteinExistence type="predicted"/>
<sequence>MSRKAAELEARGRQALVEEDYPLAERLFLQALAEVDVPSIRNNLALTYFLTGKPEMALEKLDEGLSGPNPFGWALAAKCLVALGRMQEAKRMVEEAVRVFEGGLRIMKEEQVAIPQSWREYTVMIMQAVGAVGDHRQVLEIYRRWQDLHVSCECRYLAGIAAFNLQRFKQAASYWVGLEKEYFNAQLQLVGVMADKGLIPPFALEYDWFYKAGLACYKGAKTKEALQTALAESGLLRMFLLIVAVDESVEEQLRKNVMEAMVVHGGGWGQDLGMAFLQSELVEDKLKLAVAEALVTAGVFAEGEDIPLIINGKLQAMRVQQVQVTWEPPEEIETDYRQALFLLKQGKAKKAISMLEAQRTGPVIYPPAMLTLANLYRKEKMYEQALPVLEMLESIAPSHPIFLYNLAAFWLGQKNQEKAKHYLERIDPELGNDEFKDKYHLLKLEIETMSYRFFSYDDFLREDIEDKKLSIDPSMARGLRNMPVEWVREACAFWQVECKTRKEGEAALVAAVTSPAAVRRAVLQLTAEERELLVYLLKRGGWARMFAVVRKFGSMDKEGFLVDEPPQSAAGKLWLKGLIFVGRAKIKNRNEKIATVAVELREELRELLSV</sequence>
<evidence type="ECO:0000313" key="2">
    <source>
        <dbReference type="Proteomes" id="UP000006443"/>
    </source>
</evidence>
<dbReference type="STRING" id="555088.DealDRAFT_3083"/>
<organism evidence="1 2">
    <name type="scientific">Dethiobacter alkaliphilus AHT 1</name>
    <dbReference type="NCBI Taxonomy" id="555088"/>
    <lineage>
        <taxon>Bacteria</taxon>
        <taxon>Bacillati</taxon>
        <taxon>Bacillota</taxon>
        <taxon>Dethiobacteria</taxon>
        <taxon>Dethiobacterales</taxon>
        <taxon>Dethiobacteraceae</taxon>
        <taxon>Dethiobacter</taxon>
    </lineage>
</organism>
<dbReference type="InterPro" id="IPR019734">
    <property type="entry name" value="TPR_rpt"/>
</dbReference>
<dbReference type="SMART" id="SM00028">
    <property type="entry name" value="TPR"/>
    <property type="match status" value="4"/>
</dbReference>
<keyword evidence="2" id="KW-1185">Reference proteome</keyword>
<dbReference type="eggNOG" id="COG0457">
    <property type="taxonomic scope" value="Bacteria"/>
</dbReference>
<gene>
    <name evidence="1" type="ORF">DealDRAFT_3083</name>
</gene>
<dbReference type="Proteomes" id="UP000006443">
    <property type="component" value="Unassembled WGS sequence"/>
</dbReference>
<accession>C0GKS4</accession>
<reference evidence="1 2" key="1">
    <citation type="submission" date="2009-02" db="EMBL/GenBank/DDBJ databases">
        <title>Sequencing of the draft genome and assembly of Dethiobacter alkaliphilus AHT 1.</title>
        <authorList>
            <consortium name="US DOE Joint Genome Institute (JGI-PGF)"/>
            <person name="Lucas S."/>
            <person name="Copeland A."/>
            <person name="Lapidus A."/>
            <person name="Glavina del Rio T."/>
            <person name="Dalin E."/>
            <person name="Tice H."/>
            <person name="Bruce D."/>
            <person name="Goodwin L."/>
            <person name="Pitluck S."/>
            <person name="Larimer F."/>
            <person name="Land M.L."/>
            <person name="Hauser L."/>
            <person name="Muyzer G."/>
        </authorList>
    </citation>
    <scope>NUCLEOTIDE SEQUENCE [LARGE SCALE GENOMIC DNA]</scope>
    <source>
        <strain evidence="1 2">AHT 1</strain>
    </source>
</reference>
<dbReference type="InterPro" id="IPR011990">
    <property type="entry name" value="TPR-like_helical_dom_sf"/>
</dbReference>
<dbReference type="AlphaFoldDB" id="C0GKS4"/>
<name>C0GKS4_DETAL</name>
<comment type="caution">
    <text evidence="1">The sequence shown here is derived from an EMBL/GenBank/DDBJ whole genome shotgun (WGS) entry which is preliminary data.</text>
</comment>
<protein>
    <submittedName>
        <fullName evidence="1">Tetratricopeptide domain protein</fullName>
    </submittedName>
</protein>
<dbReference type="RefSeq" id="WP_008519143.1">
    <property type="nucleotide sequence ID" value="NZ_ACJM01000027.1"/>
</dbReference>